<organism evidence="3 4">
    <name type="scientific">Chamaesiphon polymorphus CCALA 037</name>
    <dbReference type="NCBI Taxonomy" id="2107692"/>
    <lineage>
        <taxon>Bacteria</taxon>
        <taxon>Bacillati</taxon>
        <taxon>Cyanobacteriota</taxon>
        <taxon>Cyanophyceae</taxon>
        <taxon>Gomontiellales</taxon>
        <taxon>Chamaesiphonaceae</taxon>
        <taxon>Chamaesiphon</taxon>
    </lineage>
</organism>
<name>A0A2T1G3A0_9CYAN</name>
<protein>
    <recommendedName>
        <fullName evidence="2">ABM domain-containing protein</fullName>
    </recommendedName>
</protein>
<gene>
    <name evidence="3" type="ORF">C7B77_21270</name>
</gene>
<keyword evidence="1" id="KW-1133">Transmembrane helix</keyword>
<dbReference type="InterPro" id="IPR011008">
    <property type="entry name" value="Dimeric_a/b-barrel"/>
</dbReference>
<dbReference type="PANTHER" id="PTHR40057">
    <property type="entry name" value="SLR1162 PROTEIN"/>
    <property type="match status" value="1"/>
</dbReference>
<keyword evidence="4" id="KW-1185">Reference proteome</keyword>
<accession>A0A2T1G3A0</accession>
<dbReference type="Pfam" id="PF03992">
    <property type="entry name" value="ABM"/>
    <property type="match status" value="1"/>
</dbReference>
<feature type="domain" description="ABM" evidence="2">
    <location>
        <begin position="19"/>
        <end position="84"/>
    </location>
</feature>
<dbReference type="InterPro" id="IPR038762">
    <property type="entry name" value="ABM_predict"/>
</dbReference>
<keyword evidence="1" id="KW-0472">Membrane</keyword>
<dbReference type="Proteomes" id="UP000238937">
    <property type="component" value="Unassembled WGS sequence"/>
</dbReference>
<comment type="caution">
    <text evidence="3">The sequence shown here is derived from an EMBL/GenBank/DDBJ whole genome shotgun (WGS) entry which is preliminary data.</text>
</comment>
<dbReference type="RefSeq" id="WP_106309539.1">
    <property type="nucleotide sequence ID" value="NZ_PVWO01000349.1"/>
</dbReference>
<sequence length="189" mass="21717">MNTFDRSEDPPVTIEVIQQVKPDREAEFELVLHDLLTAAQSFEGHLGVNVFHPDDRAHPEYRIVFKFDRLSNLQSWENSPLRRRLLERTHSLTIGAGKYQRLTGLETWFTLPSGGAIVPPPRYKMVIITWLVIFPLINIIPPFLNNLLAPLPVLLRSAIGAILMVSLMTYIVMPRMTKLFAKWLYPKSL</sequence>
<evidence type="ECO:0000313" key="4">
    <source>
        <dbReference type="Proteomes" id="UP000238937"/>
    </source>
</evidence>
<dbReference type="SUPFAM" id="SSF54909">
    <property type="entry name" value="Dimeric alpha+beta barrel"/>
    <property type="match status" value="1"/>
</dbReference>
<keyword evidence="1" id="KW-0812">Transmembrane</keyword>
<dbReference type="Gene3D" id="3.30.70.100">
    <property type="match status" value="1"/>
</dbReference>
<dbReference type="OrthoDB" id="1494254at2"/>
<evidence type="ECO:0000256" key="1">
    <source>
        <dbReference type="SAM" id="Phobius"/>
    </source>
</evidence>
<proteinExistence type="predicted"/>
<reference evidence="3 4" key="1">
    <citation type="submission" date="2018-03" db="EMBL/GenBank/DDBJ databases">
        <title>The ancient ancestry and fast evolution of plastids.</title>
        <authorList>
            <person name="Moore K.R."/>
            <person name="Magnabosco C."/>
            <person name="Momper L."/>
            <person name="Gold D.A."/>
            <person name="Bosak T."/>
            <person name="Fournier G.P."/>
        </authorList>
    </citation>
    <scope>NUCLEOTIDE SEQUENCE [LARGE SCALE GENOMIC DNA]</scope>
    <source>
        <strain evidence="3 4">CCALA 037</strain>
    </source>
</reference>
<evidence type="ECO:0000313" key="3">
    <source>
        <dbReference type="EMBL" id="PSB51715.1"/>
    </source>
</evidence>
<dbReference type="InterPro" id="IPR007138">
    <property type="entry name" value="ABM_dom"/>
</dbReference>
<dbReference type="PANTHER" id="PTHR40057:SF1">
    <property type="entry name" value="SLR1162 PROTEIN"/>
    <property type="match status" value="1"/>
</dbReference>
<dbReference type="AlphaFoldDB" id="A0A2T1G3A0"/>
<feature type="transmembrane region" description="Helical" evidence="1">
    <location>
        <begin position="153"/>
        <end position="173"/>
    </location>
</feature>
<dbReference type="EMBL" id="PVWO01000349">
    <property type="protein sequence ID" value="PSB51715.1"/>
    <property type="molecule type" value="Genomic_DNA"/>
</dbReference>
<evidence type="ECO:0000259" key="2">
    <source>
        <dbReference type="Pfam" id="PF03992"/>
    </source>
</evidence>
<feature type="transmembrane region" description="Helical" evidence="1">
    <location>
        <begin position="123"/>
        <end position="141"/>
    </location>
</feature>